<feature type="transmembrane region" description="Helical" evidence="2">
    <location>
        <begin position="469"/>
        <end position="490"/>
    </location>
</feature>
<keyword evidence="2" id="KW-1133">Transmembrane helix</keyword>
<feature type="region of interest" description="Disordered" evidence="1">
    <location>
        <begin position="525"/>
        <end position="548"/>
    </location>
</feature>
<keyword evidence="2" id="KW-0812">Transmembrane</keyword>
<dbReference type="AlphaFoldDB" id="A0A1R3G5Y6"/>
<keyword evidence="4" id="KW-1185">Reference proteome</keyword>
<evidence type="ECO:0008006" key="5">
    <source>
        <dbReference type="Google" id="ProtNLM"/>
    </source>
</evidence>
<organism evidence="3 4">
    <name type="scientific">Corchorus olitorius</name>
    <dbReference type="NCBI Taxonomy" id="93759"/>
    <lineage>
        <taxon>Eukaryota</taxon>
        <taxon>Viridiplantae</taxon>
        <taxon>Streptophyta</taxon>
        <taxon>Embryophyta</taxon>
        <taxon>Tracheophyta</taxon>
        <taxon>Spermatophyta</taxon>
        <taxon>Magnoliopsida</taxon>
        <taxon>eudicotyledons</taxon>
        <taxon>Gunneridae</taxon>
        <taxon>Pentapetalae</taxon>
        <taxon>rosids</taxon>
        <taxon>malvids</taxon>
        <taxon>Malvales</taxon>
        <taxon>Malvaceae</taxon>
        <taxon>Grewioideae</taxon>
        <taxon>Apeibeae</taxon>
        <taxon>Corchorus</taxon>
    </lineage>
</organism>
<accession>A0A1R3G5Y6</accession>
<dbReference type="EMBL" id="AWUE01023517">
    <property type="protein sequence ID" value="OMO53491.1"/>
    <property type="molecule type" value="Genomic_DNA"/>
</dbReference>
<feature type="transmembrane region" description="Helical" evidence="2">
    <location>
        <begin position="79"/>
        <end position="98"/>
    </location>
</feature>
<evidence type="ECO:0000256" key="1">
    <source>
        <dbReference type="SAM" id="MobiDB-lite"/>
    </source>
</evidence>
<evidence type="ECO:0000313" key="3">
    <source>
        <dbReference type="EMBL" id="OMO53491.1"/>
    </source>
</evidence>
<evidence type="ECO:0000313" key="4">
    <source>
        <dbReference type="Proteomes" id="UP000187203"/>
    </source>
</evidence>
<proteinExistence type="predicted"/>
<protein>
    <recommendedName>
        <fullName evidence="5">PGG domain-containing protein</fullName>
    </recommendedName>
</protein>
<sequence>MKSLHEMDARNFGRQTVLEALQYNTDLDRRALVKVLSKRQNSENNGNKGLIGLLTLDMGFKDRVGVHVRRHRMRLSDNTVNALLVVAGLILAAIFPYLNSPPGGFRAVILVSHLAERAGLSIFLTFLTDMLISLVIFVICLLLPDCLFVLYKEDHQWRATVGAAAAAYEEQFPLPRESSVHNPLVLGQWSNFSCHPGMAAEQKDITCDRPKNFKPFSMKVPSNKLEEKRKGVCHKDAFYWVAELPNLKDEQGKTVLGLLHEINAKSSKRKTVVEVVQRQTKLDRRIVVKMLSKRHRITENSGSNEELIIGLLKSEMRFNERFAVLVRRHKERLSPNAVNALLVVAGLILAAIFPFLYNPPGAFLSVHNNKSADVSLNYNVTVNSTLHVNVTSNPHTNSTGAEGTGVAIIEGTLISITLIIDTFFLTALSIISLLLPEGLFGGILFTALIGFAYFYFACTLVLATNVGDAVAKIIYVLVFWIYGICALILYRIGIRTVTKLEDLKYRLMKNRYSYLASQDRSTIAAAPASGGGDEGMEAAAQTTPSASS</sequence>
<dbReference type="OrthoDB" id="10567541at2759"/>
<gene>
    <name evidence="3" type="ORF">COLO4_36718</name>
</gene>
<feature type="transmembrane region" description="Helical" evidence="2">
    <location>
        <begin position="337"/>
        <end position="357"/>
    </location>
</feature>
<name>A0A1R3G5Y6_9ROSI</name>
<dbReference type="Proteomes" id="UP000187203">
    <property type="component" value="Unassembled WGS sequence"/>
</dbReference>
<reference evidence="4" key="1">
    <citation type="submission" date="2013-09" db="EMBL/GenBank/DDBJ databases">
        <title>Corchorus olitorius genome sequencing.</title>
        <authorList>
            <person name="Alam M."/>
            <person name="Haque M.S."/>
            <person name="Islam M.S."/>
            <person name="Emdad E.M."/>
            <person name="Islam M.M."/>
            <person name="Ahmed B."/>
            <person name="Halim A."/>
            <person name="Hossen Q.M.M."/>
            <person name="Hossain M.Z."/>
            <person name="Ahmed R."/>
            <person name="Khan M.M."/>
            <person name="Islam R."/>
            <person name="Rashid M.M."/>
            <person name="Khan S.A."/>
            <person name="Rahman M.S."/>
            <person name="Alam M."/>
            <person name="Yahiya A.S."/>
            <person name="Khan M.S."/>
            <person name="Azam M.S."/>
            <person name="Haque T."/>
            <person name="Lashkar M.Z.H."/>
            <person name="Akhand A.I."/>
            <person name="Morshed G."/>
            <person name="Roy S."/>
            <person name="Uddin K.S."/>
            <person name="Rabeya T."/>
            <person name="Hossain A.S."/>
            <person name="Chowdhury A."/>
            <person name="Snigdha A.R."/>
            <person name="Mortoza M.S."/>
            <person name="Matin S.A."/>
            <person name="Hoque S.M.E."/>
            <person name="Islam M.K."/>
            <person name="Roy D.K."/>
            <person name="Haider R."/>
            <person name="Moosa M.M."/>
            <person name="Elias S.M."/>
            <person name="Hasan A.M."/>
            <person name="Jahan S."/>
            <person name="Shafiuddin M."/>
            <person name="Mahmood N."/>
            <person name="Shommy N.S."/>
        </authorList>
    </citation>
    <scope>NUCLEOTIDE SEQUENCE [LARGE SCALE GENOMIC DNA]</scope>
    <source>
        <strain evidence="4">cv. O-4</strain>
    </source>
</reference>
<evidence type="ECO:0000256" key="2">
    <source>
        <dbReference type="SAM" id="Phobius"/>
    </source>
</evidence>
<feature type="transmembrane region" description="Helical" evidence="2">
    <location>
        <begin position="413"/>
        <end position="435"/>
    </location>
</feature>
<comment type="caution">
    <text evidence="3">The sequence shown here is derived from an EMBL/GenBank/DDBJ whole genome shotgun (WGS) entry which is preliminary data.</text>
</comment>
<feature type="transmembrane region" description="Helical" evidence="2">
    <location>
        <begin position="118"/>
        <end position="143"/>
    </location>
</feature>
<keyword evidence="2" id="KW-0472">Membrane</keyword>
<feature type="transmembrane region" description="Helical" evidence="2">
    <location>
        <begin position="442"/>
        <end position="463"/>
    </location>
</feature>